<evidence type="ECO:0000313" key="3">
    <source>
        <dbReference type="Proteomes" id="UP001283361"/>
    </source>
</evidence>
<feature type="compositionally biased region" description="Basic and acidic residues" evidence="1">
    <location>
        <begin position="18"/>
        <end position="29"/>
    </location>
</feature>
<feature type="compositionally biased region" description="Polar residues" evidence="1">
    <location>
        <begin position="49"/>
        <end position="61"/>
    </location>
</feature>
<gene>
    <name evidence="2" type="ORF">RRG08_023124</name>
</gene>
<reference evidence="2" key="1">
    <citation type="journal article" date="2023" name="G3 (Bethesda)">
        <title>A reference genome for the long-term kleptoplast-retaining sea slug Elysia crispata morphotype clarki.</title>
        <authorList>
            <person name="Eastman K.E."/>
            <person name="Pendleton A.L."/>
            <person name="Shaikh M.A."/>
            <person name="Suttiyut T."/>
            <person name="Ogas R."/>
            <person name="Tomko P."/>
            <person name="Gavelis G."/>
            <person name="Widhalm J.R."/>
            <person name="Wisecaver J.H."/>
        </authorList>
    </citation>
    <scope>NUCLEOTIDE SEQUENCE</scope>
    <source>
        <strain evidence="2">ECLA1</strain>
    </source>
</reference>
<accession>A0AAE1CJ36</accession>
<evidence type="ECO:0000256" key="1">
    <source>
        <dbReference type="SAM" id="MobiDB-lite"/>
    </source>
</evidence>
<comment type="caution">
    <text evidence="2">The sequence shown here is derived from an EMBL/GenBank/DDBJ whole genome shotgun (WGS) entry which is preliminary data.</text>
</comment>
<organism evidence="2 3">
    <name type="scientific">Elysia crispata</name>
    <name type="common">lettuce slug</name>
    <dbReference type="NCBI Taxonomy" id="231223"/>
    <lineage>
        <taxon>Eukaryota</taxon>
        <taxon>Metazoa</taxon>
        <taxon>Spiralia</taxon>
        <taxon>Lophotrochozoa</taxon>
        <taxon>Mollusca</taxon>
        <taxon>Gastropoda</taxon>
        <taxon>Heterobranchia</taxon>
        <taxon>Euthyneura</taxon>
        <taxon>Panpulmonata</taxon>
        <taxon>Sacoglossa</taxon>
        <taxon>Placobranchoidea</taxon>
        <taxon>Plakobranchidae</taxon>
        <taxon>Elysia</taxon>
    </lineage>
</organism>
<sequence length="168" mass="18797">MDLADQDESKSTLNLKPSNERHKPVEHKLTRTGKTPTMRPQNDARAEKSSQSLPAQSSKATETQDYKLKKGEKLIIWSPDATLNRVRPGQGVSTWHVFMMRSRRHAPLPAEEERLVQTGQGGGVWKMSLTSGKAETRLLSGDENLTKSFWQKIAGDSQASINFLRNAI</sequence>
<keyword evidence="3" id="KW-1185">Reference proteome</keyword>
<name>A0AAE1CJ36_9GAST</name>
<dbReference type="EMBL" id="JAWDGP010008026">
    <property type="protein sequence ID" value="KAK3696930.1"/>
    <property type="molecule type" value="Genomic_DNA"/>
</dbReference>
<dbReference type="Proteomes" id="UP001283361">
    <property type="component" value="Unassembled WGS sequence"/>
</dbReference>
<proteinExistence type="predicted"/>
<evidence type="ECO:0000313" key="2">
    <source>
        <dbReference type="EMBL" id="KAK3696930.1"/>
    </source>
</evidence>
<feature type="region of interest" description="Disordered" evidence="1">
    <location>
        <begin position="1"/>
        <end position="65"/>
    </location>
</feature>
<dbReference type="AlphaFoldDB" id="A0AAE1CJ36"/>
<protein>
    <submittedName>
        <fullName evidence="2">Uncharacterized protein</fullName>
    </submittedName>
</protein>